<dbReference type="InterPro" id="IPR049449">
    <property type="entry name" value="TesB_ACOT8-like_N"/>
</dbReference>
<evidence type="ECO:0000256" key="1">
    <source>
        <dbReference type="ARBA" id="ARBA00006538"/>
    </source>
</evidence>
<evidence type="ECO:0000256" key="3">
    <source>
        <dbReference type="SAM" id="MobiDB-lite"/>
    </source>
</evidence>
<dbReference type="GO" id="GO:0047617">
    <property type="term" value="F:fatty acyl-CoA hydrolase activity"/>
    <property type="evidence" value="ECO:0007669"/>
    <property type="project" value="InterPro"/>
</dbReference>
<dbReference type="Pfam" id="PF13622">
    <property type="entry name" value="4HBT_3"/>
    <property type="match status" value="1"/>
</dbReference>
<gene>
    <name evidence="6" type="ORF">EJ04DRAFT_552063</name>
</gene>
<dbReference type="InterPro" id="IPR003703">
    <property type="entry name" value="Acyl_CoA_thio"/>
</dbReference>
<dbReference type="Gene3D" id="2.40.160.210">
    <property type="entry name" value="Acyl-CoA thioesterase, double hotdog domain"/>
    <property type="match status" value="1"/>
</dbReference>
<proteinExistence type="inferred from homology"/>
<dbReference type="GO" id="GO:0005782">
    <property type="term" value="C:peroxisomal matrix"/>
    <property type="evidence" value="ECO:0007669"/>
    <property type="project" value="UniProtKB-SubCell"/>
</dbReference>
<dbReference type="GO" id="GO:0006637">
    <property type="term" value="P:acyl-CoA metabolic process"/>
    <property type="evidence" value="ECO:0007669"/>
    <property type="project" value="InterPro"/>
</dbReference>
<feature type="domain" description="Acyl-CoA thioesterase-like C-terminal" evidence="5">
    <location>
        <begin position="201"/>
        <end position="315"/>
    </location>
</feature>
<dbReference type="InterPro" id="IPR049450">
    <property type="entry name" value="ACOT8-like_C"/>
</dbReference>
<name>A0A9P4QX29_9PLEO</name>
<comment type="similarity">
    <text evidence="1">Belongs to the C/M/P thioester hydrolase family.</text>
</comment>
<evidence type="ECO:0000259" key="5">
    <source>
        <dbReference type="Pfam" id="PF20789"/>
    </source>
</evidence>
<comment type="caution">
    <text evidence="6">The sequence shown here is derived from an EMBL/GenBank/DDBJ whole genome shotgun (WGS) entry which is preliminary data.</text>
</comment>
<evidence type="ECO:0000256" key="2">
    <source>
        <dbReference type="ARBA" id="ARBA00022801"/>
    </source>
</evidence>
<dbReference type="CDD" id="cd00556">
    <property type="entry name" value="Thioesterase_II"/>
    <property type="match status" value="1"/>
</dbReference>
<organism evidence="6 7">
    <name type="scientific">Polyplosphaeria fusca</name>
    <dbReference type="NCBI Taxonomy" id="682080"/>
    <lineage>
        <taxon>Eukaryota</taxon>
        <taxon>Fungi</taxon>
        <taxon>Dikarya</taxon>
        <taxon>Ascomycota</taxon>
        <taxon>Pezizomycotina</taxon>
        <taxon>Dothideomycetes</taxon>
        <taxon>Pleosporomycetidae</taxon>
        <taxon>Pleosporales</taxon>
        <taxon>Tetraplosphaeriaceae</taxon>
        <taxon>Polyplosphaeria</taxon>
    </lineage>
</organism>
<dbReference type="GO" id="GO:0009062">
    <property type="term" value="P:fatty acid catabolic process"/>
    <property type="evidence" value="ECO:0007669"/>
    <property type="project" value="TreeGrafter"/>
</dbReference>
<dbReference type="InterPro" id="IPR029069">
    <property type="entry name" value="HotDog_dom_sf"/>
</dbReference>
<dbReference type="AlphaFoldDB" id="A0A9P4QX29"/>
<evidence type="ECO:0000259" key="4">
    <source>
        <dbReference type="Pfam" id="PF13622"/>
    </source>
</evidence>
<evidence type="ECO:0008006" key="8">
    <source>
        <dbReference type="Google" id="ProtNLM"/>
    </source>
</evidence>
<reference evidence="6" key="1">
    <citation type="journal article" date="2020" name="Stud. Mycol.">
        <title>101 Dothideomycetes genomes: a test case for predicting lifestyles and emergence of pathogens.</title>
        <authorList>
            <person name="Haridas S."/>
            <person name="Albert R."/>
            <person name="Binder M."/>
            <person name="Bloem J."/>
            <person name="Labutti K."/>
            <person name="Salamov A."/>
            <person name="Andreopoulos B."/>
            <person name="Baker S."/>
            <person name="Barry K."/>
            <person name="Bills G."/>
            <person name="Bluhm B."/>
            <person name="Cannon C."/>
            <person name="Castanera R."/>
            <person name="Culley D."/>
            <person name="Daum C."/>
            <person name="Ezra D."/>
            <person name="Gonzalez J."/>
            <person name="Henrissat B."/>
            <person name="Kuo A."/>
            <person name="Liang C."/>
            <person name="Lipzen A."/>
            <person name="Lutzoni F."/>
            <person name="Magnuson J."/>
            <person name="Mondo S."/>
            <person name="Nolan M."/>
            <person name="Ohm R."/>
            <person name="Pangilinan J."/>
            <person name="Park H.-J."/>
            <person name="Ramirez L."/>
            <person name="Alfaro M."/>
            <person name="Sun H."/>
            <person name="Tritt A."/>
            <person name="Yoshinaga Y."/>
            <person name="Zwiers L.-H."/>
            <person name="Turgeon B."/>
            <person name="Goodwin S."/>
            <person name="Spatafora J."/>
            <person name="Crous P."/>
            <person name="Grigoriev I."/>
        </authorList>
    </citation>
    <scope>NUCLEOTIDE SEQUENCE</scope>
    <source>
        <strain evidence="6">CBS 125425</strain>
    </source>
</reference>
<keyword evidence="2" id="KW-0378">Hydrolase</keyword>
<feature type="domain" description="Acyl-CoA thioesterase-like N-terminal HotDog" evidence="4">
    <location>
        <begin position="28"/>
        <end position="119"/>
    </location>
</feature>
<evidence type="ECO:0000313" key="6">
    <source>
        <dbReference type="EMBL" id="KAF2735287.1"/>
    </source>
</evidence>
<evidence type="ECO:0000313" key="7">
    <source>
        <dbReference type="Proteomes" id="UP000799444"/>
    </source>
</evidence>
<sequence>MSTPPKTFTETTSFRALDNNSYETIHFPERLGNAANIAYGGFALAAAIRAATLSVPATYFLYTIQGAYLGPALTDRPLHATTHTIRQTRTFATRRIDIFQTQDSDTQPRACLTALADFQVDEPALLEYSVSPSKPYSGPQGLGNTESNRQQKVREGKISKEMADAHRKTFGVLDRFFDLRPCPEGIFYHNLTGMAKTLPTPQDGLPLTAKTSADWVRSLHALPTYADQLSNLGFLMDGALSFAPLAYSGMFLDDAGAVSSLDFSLRVFTRGVRMEEWGLKEVRVRVGREGRGFAEAWLFDGEGRAVACMSQQSIVRRGSGGKGVVRL</sequence>
<dbReference type="PANTHER" id="PTHR11066:SF35">
    <property type="entry name" value="ACYL-COA THIOESTERASE II"/>
    <property type="match status" value="1"/>
</dbReference>
<keyword evidence="7" id="KW-1185">Reference proteome</keyword>
<dbReference type="Proteomes" id="UP000799444">
    <property type="component" value="Unassembled WGS sequence"/>
</dbReference>
<dbReference type="Pfam" id="PF20789">
    <property type="entry name" value="4HBT_3C"/>
    <property type="match status" value="1"/>
</dbReference>
<dbReference type="OrthoDB" id="68328at2759"/>
<dbReference type="SUPFAM" id="SSF54637">
    <property type="entry name" value="Thioesterase/thiol ester dehydrase-isomerase"/>
    <property type="match status" value="2"/>
</dbReference>
<dbReference type="PANTHER" id="PTHR11066">
    <property type="entry name" value="ACYL-COA THIOESTERASE"/>
    <property type="match status" value="1"/>
</dbReference>
<protein>
    <recommendedName>
        <fullName evidence="8">Thioesterase-like superfamily-domain-containing protein</fullName>
    </recommendedName>
</protein>
<dbReference type="InterPro" id="IPR042171">
    <property type="entry name" value="Acyl-CoA_hotdog"/>
</dbReference>
<dbReference type="EMBL" id="ML996137">
    <property type="protein sequence ID" value="KAF2735287.1"/>
    <property type="molecule type" value="Genomic_DNA"/>
</dbReference>
<accession>A0A9P4QX29</accession>
<feature type="region of interest" description="Disordered" evidence="3">
    <location>
        <begin position="132"/>
        <end position="154"/>
    </location>
</feature>